<dbReference type="AlphaFoldDB" id="A0A1W6AAV5"/>
<evidence type="ECO:0000313" key="1">
    <source>
        <dbReference type="EMBL" id="ARJ22967.1"/>
    </source>
</evidence>
<accession>A0A1W6AAV5</accession>
<reference evidence="1 2" key="1">
    <citation type="submission" date="2017-04" db="EMBL/GenBank/DDBJ databases">
        <title>The Characteristic of a Fine Plant Growth-Promoting Rhizobacteria Bacillus mycoides Gnyt1 and its Whole Genome Sequencing Analysis.</title>
        <authorList>
            <person name="Li J.H."/>
            <person name="Yao T."/>
        </authorList>
    </citation>
    <scope>NUCLEOTIDE SEQUENCE [LARGE SCALE GENOMIC DNA]</scope>
    <source>
        <strain evidence="1 2">Gnyt1</strain>
    </source>
</reference>
<protein>
    <submittedName>
        <fullName evidence="1">Uncharacterized protein</fullName>
    </submittedName>
</protein>
<evidence type="ECO:0000313" key="2">
    <source>
        <dbReference type="Proteomes" id="UP000192932"/>
    </source>
</evidence>
<proteinExistence type="predicted"/>
<dbReference type="EMBL" id="CP020743">
    <property type="protein sequence ID" value="ARJ22967.1"/>
    <property type="molecule type" value="Genomic_DNA"/>
</dbReference>
<sequence length="304" mass="34536">MTKAIFTKGMCKRFELFDTFIQVALNAGWRLREGADLTNKLVEIYTDGYNGDKHLAVQLNAFDGDWGEVSDCRKTDYADATMRMGVLNSPTTFYSVDGFDTFCFFPGRQYDSNNYTGARKYNRLWEMEYFYYADKEVIIFLVKPFRYTGLGNTLIYLGFPEQSFIEESKRNERKPYSGAIYANSGHSGRFTGQNKCKVSDNPKNLLEVENAITIAQPTMSIISPLSPNVDNKFVLSEVFYGDSNTGTRGRLGRVYFLQPGGMLDGDIIHIEVNNEIQKYRYTTLGGSSNNYTSFPTQAVALRIE</sequence>
<name>A0A1W6AAV5_BACMY</name>
<gene>
    <name evidence="1" type="ORF">B7492_18075</name>
</gene>
<dbReference type="Proteomes" id="UP000192932">
    <property type="component" value="Chromosome"/>
</dbReference>
<organism evidence="1 2">
    <name type="scientific">Bacillus mycoides</name>
    <dbReference type="NCBI Taxonomy" id="1405"/>
    <lineage>
        <taxon>Bacteria</taxon>
        <taxon>Bacillati</taxon>
        <taxon>Bacillota</taxon>
        <taxon>Bacilli</taxon>
        <taxon>Bacillales</taxon>
        <taxon>Bacillaceae</taxon>
        <taxon>Bacillus</taxon>
        <taxon>Bacillus cereus group</taxon>
    </lineage>
</organism>
<dbReference type="RefSeq" id="WP_085311990.1">
    <property type="nucleotide sequence ID" value="NZ_CP020743.1"/>
</dbReference>